<evidence type="ECO:0000256" key="6">
    <source>
        <dbReference type="ARBA" id="ARBA00022777"/>
    </source>
</evidence>
<dbReference type="InterPro" id="IPR036554">
    <property type="entry name" value="GHMP_kinase_C_sf"/>
</dbReference>
<dbReference type="RefSeq" id="WP_009525813.1">
    <property type="nucleotide sequence ID" value="NZ_JH414556.1"/>
</dbReference>
<gene>
    <name evidence="9" type="primary">ispE</name>
    <name evidence="12" type="ORF">HMPREF9629_01584</name>
</gene>
<reference evidence="12 13" key="1">
    <citation type="submission" date="2011-08" db="EMBL/GenBank/DDBJ databases">
        <title>The Genome Sequence of Eubacteriaceae bacterium ACC19a.</title>
        <authorList>
            <consortium name="The Broad Institute Genome Sequencing Platform"/>
            <person name="Earl A."/>
            <person name="Ward D."/>
            <person name="Feldgarden M."/>
            <person name="Gevers D."/>
            <person name="Sizova M."/>
            <person name="Hazen A."/>
            <person name="Epstein S."/>
            <person name="Young S.K."/>
            <person name="Zeng Q."/>
            <person name="Gargeya S."/>
            <person name="Fitzgerald M."/>
            <person name="Haas B."/>
            <person name="Abouelleil A."/>
            <person name="Alvarado L."/>
            <person name="Arachchi H.M."/>
            <person name="Berlin A."/>
            <person name="Brown A."/>
            <person name="Chapman S.B."/>
            <person name="Chen Z."/>
            <person name="Dunbar C."/>
            <person name="Freedman E."/>
            <person name="Gearin G."/>
            <person name="Gellesch M."/>
            <person name="Goldberg J."/>
            <person name="Griggs A."/>
            <person name="Gujja S."/>
            <person name="Heiman D."/>
            <person name="Howarth C."/>
            <person name="Larson L."/>
            <person name="Lui A."/>
            <person name="MacDonald P.J.P."/>
            <person name="Montmayeur A."/>
            <person name="Murphy C."/>
            <person name="Neiman D."/>
            <person name="Pearson M."/>
            <person name="Priest M."/>
            <person name="Roberts A."/>
            <person name="Saif S."/>
            <person name="Shea T."/>
            <person name="Shenoy N."/>
            <person name="Sisk P."/>
            <person name="Stolte C."/>
            <person name="Sykes S."/>
            <person name="Wortman J."/>
            <person name="Nusbaum C."/>
            <person name="Birren B."/>
        </authorList>
    </citation>
    <scope>NUCLEOTIDE SEQUENCE [LARGE SCALE GENOMIC DNA]</scope>
    <source>
        <strain evidence="12 13">ACC19a</strain>
    </source>
</reference>
<organism evidence="12 13">
    <name type="scientific">Peptoanaerobacter stomatis</name>
    <dbReference type="NCBI Taxonomy" id="796937"/>
    <lineage>
        <taxon>Bacteria</taxon>
        <taxon>Bacillati</taxon>
        <taxon>Bacillota</taxon>
        <taxon>Clostridia</taxon>
        <taxon>Peptostreptococcales</taxon>
        <taxon>Filifactoraceae</taxon>
        <taxon>Peptoanaerobacter</taxon>
    </lineage>
</organism>
<dbReference type="InterPro" id="IPR020568">
    <property type="entry name" value="Ribosomal_Su5_D2-typ_SF"/>
</dbReference>
<dbReference type="GO" id="GO:0050515">
    <property type="term" value="F:4-(cytidine 5'-diphospho)-2-C-methyl-D-erythritol kinase activity"/>
    <property type="evidence" value="ECO:0007669"/>
    <property type="project" value="UniProtKB-UniRule"/>
</dbReference>
<evidence type="ECO:0000256" key="2">
    <source>
        <dbReference type="ARBA" id="ARBA00012052"/>
    </source>
</evidence>
<keyword evidence="5 9" id="KW-0547">Nucleotide-binding</keyword>
<evidence type="ECO:0000256" key="3">
    <source>
        <dbReference type="ARBA" id="ARBA00017473"/>
    </source>
</evidence>
<dbReference type="Pfam" id="PF00288">
    <property type="entry name" value="GHMP_kinases_N"/>
    <property type="match status" value="1"/>
</dbReference>
<evidence type="ECO:0000259" key="11">
    <source>
        <dbReference type="Pfam" id="PF08544"/>
    </source>
</evidence>
<dbReference type="SUPFAM" id="SSF55060">
    <property type="entry name" value="GHMP Kinase, C-terminal domain"/>
    <property type="match status" value="1"/>
</dbReference>
<dbReference type="PANTHER" id="PTHR43527:SF2">
    <property type="entry name" value="4-DIPHOSPHOCYTIDYL-2-C-METHYL-D-ERYTHRITOL KINASE, CHLOROPLASTIC"/>
    <property type="match status" value="1"/>
</dbReference>
<dbReference type="PANTHER" id="PTHR43527">
    <property type="entry name" value="4-DIPHOSPHOCYTIDYL-2-C-METHYL-D-ERYTHRITOL KINASE, CHLOROPLASTIC"/>
    <property type="match status" value="1"/>
</dbReference>
<evidence type="ECO:0000256" key="8">
    <source>
        <dbReference type="ARBA" id="ARBA00032554"/>
    </source>
</evidence>
<dbReference type="UniPathway" id="UPA00056">
    <property type="reaction ID" value="UER00094"/>
</dbReference>
<dbReference type="AlphaFoldDB" id="G9WZI3"/>
<evidence type="ECO:0000256" key="4">
    <source>
        <dbReference type="ARBA" id="ARBA00022679"/>
    </source>
</evidence>
<accession>G9WZI3</accession>
<evidence type="ECO:0000313" key="13">
    <source>
        <dbReference type="Proteomes" id="UP000006437"/>
    </source>
</evidence>
<comment type="caution">
    <text evidence="12">The sequence shown here is derived from an EMBL/GenBank/DDBJ whole genome shotgun (WGS) entry which is preliminary data.</text>
</comment>
<dbReference type="EMBL" id="AFZE01000007">
    <property type="protein sequence ID" value="EHL16009.1"/>
    <property type="molecule type" value="Genomic_DNA"/>
</dbReference>
<comment type="function">
    <text evidence="9">Catalyzes the phosphorylation of the position 2 hydroxy group of 4-diphosphocytidyl-2C-methyl-D-erythritol.</text>
</comment>
<evidence type="ECO:0000259" key="10">
    <source>
        <dbReference type="Pfam" id="PF00288"/>
    </source>
</evidence>
<feature type="domain" description="GHMP kinase C-terminal" evidence="11">
    <location>
        <begin position="195"/>
        <end position="272"/>
    </location>
</feature>
<comment type="similarity">
    <text evidence="1 9">Belongs to the GHMP kinase family. IspE subfamily.</text>
</comment>
<dbReference type="PIRSF" id="PIRSF010376">
    <property type="entry name" value="IspE"/>
    <property type="match status" value="1"/>
</dbReference>
<dbReference type="EC" id="2.7.1.148" evidence="2 9"/>
<feature type="active site" evidence="9">
    <location>
        <position position="135"/>
    </location>
</feature>
<comment type="catalytic activity">
    <reaction evidence="9">
        <text>4-CDP-2-C-methyl-D-erythritol + ATP = 4-CDP-2-C-methyl-D-erythritol 2-phosphate + ADP + H(+)</text>
        <dbReference type="Rhea" id="RHEA:18437"/>
        <dbReference type="ChEBI" id="CHEBI:15378"/>
        <dbReference type="ChEBI" id="CHEBI:30616"/>
        <dbReference type="ChEBI" id="CHEBI:57823"/>
        <dbReference type="ChEBI" id="CHEBI:57919"/>
        <dbReference type="ChEBI" id="CHEBI:456216"/>
        <dbReference type="EC" id="2.7.1.148"/>
    </reaction>
</comment>
<dbReference type="NCBIfam" id="TIGR00154">
    <property type="entry name" value="ispE"/>
    <property type="match status" value="1"/>
</dbReference>
<name>G9WZI3_9FIRM</name>
<dbReference type="Proteomes" id="UP000006437">
    <property type="component" value="Unassembled WGS sequence"/>
</dbReference>
<feature type="binding site" evidence="9">
    <location>
        <begin position="93"/>
        <end position="103"/>
    </location>
    <ligand>
        <name>ATP</name>
        <dbReference type="ChEBI" id="CHEBI:30616"/>
    </ligand>
</feature>
<protein>
    <recommendedName>
        <fullName evidence="3 9">4-diphosphocytidyl-2-C-methyl-D-erythritol kinase</fullName>
        <shortName evidence="9">CMK</shortName>
        <ecNumber evidence="2 9">2.7.1.148</ecNumber>
    </recommendedName>
    <alternativeName>
        <fullName evidence="8 9">4-(cytidine-5'-diphospho)-2-C-methyl-D-erythritol kinase</fullName>
    </alternativeName>
</protein>
<dbReference type="SUPFAM" id="SSF54211">
    <property type="entry name" value="Ribosomal protein S5 domain 2-like"/>
    <property type="match status" value="1"/>
</dbReference>
<evidence type="ECO:0000256" key="5">
    <source>
        <dbReference type="ARBA" id="ARBA00022741"/>
    </source>
</evidence>
<evidence type="ECO:0000256" key="1">
    <source>
        <dbReference type="ARBA" id="ARBA00009684"/>
    </source>
</evidence>
<evidence type="ECO:0000256" key="7">
    <source>
        <dbReference type="ARBA" id="ARBA00022840"/>
    </source>
</evidence>
<dbReference type="Gene3D" id="3.30.70.890">
    <property type="entry name" value="GHMP kinase, C-terminal domain"/>
    <property type="match status" value="1"/>
</dbReference>
<dbReference type="InterPro" id="IPR013750">
    <property type="entry name" value="GHMP_kinase_C_dom"/>
</dbReference>
<proteinExistence type="inferred from homology"/>
<dbReference type="GO" id="GO:0005524">
    <property type="term" value="F:ATP binding"/>
    <property type="evidence" value="ECO:0007669"/>
    <property type="project" value="UniProtKB-UniRule"/>
</dbReference>
<keyword evidence="7 9" id="KW-0067">ATP-binding</keyword>
<dbReference type="InterPro" id="IPR004424">
    <property type="entry name" value="IspE"/>
</dbReference>
<sequence>MQNISLRANAKLNLFLKINGITNFGYHDMTMINQSISLYDDIKITKNDNQGIKIIDETTDIEFKENIMYKTAKIINDKISKIDVDIEINKKIPMQAGLGGGSSDAAAVIIGLDHIYNLSLSDDQKIDIAVKVGADVPFCLFGGTKYVAGIGEKINDVKSDNFLFIIIKPDDNMPTNQAFMLYDNSEKIKRSAEFLKGIKNIDLDLIRKNFYNDFEPVISDKFSVIEKIKSDFYKIGASFTMMSGSGTTVYAIFDEEKTRQRAYDYLKNEYKNIFLSNTTKSGIEIVSCS</sequence>
<evidence type="ECO:0000256" key="9">
    <source>
        <dbReference type="HAMAP-Rule" id="MF_00061"/>
    </source>
</evidence>
<comment type="pathway">
    <text evidence="9">Isoprenoid biosynthesis; isopentenyl diphosphate biosynthesis via DXP pathway; isopentenyl diphosphate from 1-deoxy-D-xylulose 5-phosphate: step 3/6.</text>
</comment>
<dbReference type="GO" id="GO:0016114">
    <property type="term" value="P:terpenoid biosynthetic process"/>
    <property type="evidence" value="ECO:0007669"/>
    <property type="project" value="UniProtKB-UniRule"/>
</dbReference>
<feature type="active site" evidence="9">
    <location>
        <position position="11"/>
    </location>
</feature>
<keyword evidence="4 9" id="KW-0808">Transferase</keyword>
<keyword evidence="9" id="KW-0414">Isoprene biosynthesis</keyword>
<feature type="domain" description="GHMP kinase N-terminal" evidence="10">
    <location>
        <begin position="66"/>
        <end position="143"/>
    </location>
</feature>
<dbReference type="InterPro" id="IPR014721">
    <property type="entry name" value="Ribsml_uS5_D2-typ_fold_subgr"/>
</dbReference>
<dbReference type="HAMAP" id="MF_00061">
    <property type="entry name" value="IspE"/>
    <property type="match status" value="1"/>
</dbReference>
<dbReference type="Gene3D" id="3.30.230.10">
    <property type="match status" value="1"/>
</dbReference>
<dbReference type="HOGENOM" id="CLU_053057_3_0_9"/>
<keyword evidence="6 9" id="KW-0418">Kinase</keyword>
<dbReference type="InterPro" id="IPR006204">
    <property type="entry name" value="GHMP_kinase_N_dom"/>
</dbReference>
<dbReference type="Pfam" id="PF08544">
    <property type="entry name" value="GHMP_kinases_C"/>
    <property type="match status" value="1"/>
</dbReference>
<dbReference type="GO" id="GO:0019288">
    <property type="term" value="P:isopentenyl diphosphate biosynthetic process, methylerythritol 4-phosphate pathway"/>
    <property type="evidence" value="ECO:0007669"/>
    <property type="project" value="UniProtKB-UniRule"/>
</dbReference>
<dbReference type="PATRIC" id="fig|796937.3.peg.781"/>
<evidence type="ECO:0000313" key="12">
    <source>
        <dbReference type="EMBL" id="EHL16009.1"/>
    </source>
</evidence>